<gene>
    <name evidence="2" type="ORF">CRG98_024728</name>
</gene>
<name>A0A2I0JF09_PUNGR</name>
<sequence>MLTTAHAEGYWDGAGAELDLSLIASVGAGGWDCKLFAGDKCTHSSTNRWREHKREGEGPVPWLDLRINSRQASSGYSPSSPLESSSNGTGSVLIGCRLIGDNYLTLSRAMLSALRAKSKLPFIDGRLRDQKRVIRIGRDGIFAIPRSLHGFSTLWKKIVNRLLLICLLKQGRTVRDYHGKAKMLWDELENYLETPNCNCAAASSFVAQWETLKVYQFLMGLTPEFNSVPEENQI</sequence>
<evidence type="ECO:0000313" key="3">
    <source>
        <dbReference type="Proteomes" id="UP000233551"/>
    </source>
</evidence>
<dbReference type="InterPro" id="IPR029472">
    <property type="entry name" value="Copia-like_N"/>
</dbReference>
<evidence type="ECO:0000259" key="1">
    <source>
        <dbReference type="Pfam" id="PF14244"/>
    </source>
</evidence>
<protein>
    <recommendedName>
        <fullName evidence="1">Retrotransposon Copia-like N-terminal domain-containing protein</fullName>
    </recommendedName>
</protein>
<dbReference type="AlphaFoldDB" id="A0A2I0JF09"/>
<dbReference type="PANTHER" id="PTHR37610:SF40">
    <property type="entry name" value="OS01G0909600 PROTEIN"/>
    <property type="match status" value="1"/>
</dbReference>
<dbReference type="Pfam" id="PF14244">
    <property type="entry name" value="Retrotran_gag_3"/>
    <property type="match status" value="1"/>
</dbReference>
<feature type="domain" description="Retrotransposon Copia-like N-terminal" evidence="1">
    <location>
        <begin position="86"/>
        <end position="127"/>
    </location>
</feature>
<dbReference type="PANTHER" id="PTHR37610">
    <property type="entry name" value="CCHC-TYPE DOMAIN-CONTAINING PROTEIN"/>
    <property type="match status" value="1"/>
</dbReference>
<keyword evidence="3" id="KW-1185">Reference proteome</keyword>
<proteinExistence type="predicted"/>
<dbReference type="Proteomes" id="UP000233551">
    <property type="component" value="Unassembled WGS sequence"/>
</dbReference>
<organism evidence="2 3">
    <name type="scientific">Punica granatum</name>
    <name type="common">Pomegranate</name>
    <dbReference type="NCBI Taxonomy" id="22663"/>
    <lineage>
        <taxon>Eukaryota</taxon>
        <taxon>Viridiplantae</taxon>
        <taxon>Streptophyta</taxon>
        <taxon>Embryophyta</taxon>
        <taxon>Tracheophyta</taxon>
        <taxon>Spermatophyta</taxon>
        <taxon>Magnoliopsida</taxon>
        <taxon>eudicotyledons</taxon>
        <taxon>Gunneridae</taxon>
        <taxon>Pentapetalae</taxon>
        <taxon>rosids</taxon>
        <taxon>malvids</taxon>
        <taxon>Myrtales</taxon>
        <taxon>Lythraceae</taxon>
        <taxon>Punica</taxon>
    </lineage>
</organism>
<accession>A0A2I0JF09</accession>
<reference evidence="2 3" key="1">
    <citation type="submission" date="2017-11" db="EMBL/GenBank/DDBJ databases">
        <title>De-novo sequencing of pomegranate (Punica granatum L.) genome.</title>
        <authorList>
            <person name="Akparov Z."/>
            <person name="Amiraslanov A."/>
            <person name="Hajiyeva S."/>
            <person name="Abbasov M."/>
            <person name="Kaur K."/>
            <person name="Hamwieh A."/>
            <person name="Solovyev V."/>
            <person name="Salamov A."/>
            <person name="Braich B."/>
            <person name="Kosarev P."/>
            <person name="Mahmoud A."/>
            <person name="Hajiyev E."/>
            <person name="Babayeva S."/>
            <person name="Izzatullayeva V."/>
            <person name="Mammadov A."/>
            <person name="Mammadov A."/>
            <person name="Sharifova S."/>
            <person name="Ojaghi J."/>
            <person name="Eynullazada K."/>
            <person name="Bayramov B."/>
            <person name="Abdulazimova A."/>
            <person name="Shahmuradov I."/>
        </authorList>
    </citation>
    <scope>NUCLEOTIDE SEQUENCE [LARGE SCALE GENOMIC DNA]</scope>
    <source>
        <strain evidence="3">cv. AG2017</strain>
        <tissue evidence="2">Leaf</tissue>
    </source>
</reference>
<comment type="caution">
    <text evidence="2">The sequence shown here is derived from an EMBL/GenBank/DDBJ whole genome shotgun (WGS) entry which is preliminary data.</text>
</comment>
<evidence type="ECO:0000313" key="2">
    <source>
        <dbReference type="EMBL" id="PKI54845.1"/>
    </source>
</evidence>
<dbReference type="EMBL" id="PGOL01001762">
    <property type="protein sequence ID" value="PKI54845.1"/>
    <property type="molecule type" value="Genomic_DNA"/>
</dbReference>